<evidence type="ECO:0000256" key="2">
    <source>
        <dbReference type="ARBA" id="ARBA00022801"/>
    </source>
</evidence>
<gene>
    <name evidence="10" type="primary">celC</name>
    <name evidence="10" type="ORF">CA13_63300</name>
</gene>
<dbReference type="Pfam" id="PF00150">
    <property type="entry name" value="Cellulase"/>
    <property type="match status" value="1"/>
</dbReference>
<evidence type="ECO:0000256" key="5">
    <source>
        <dbReference type="ARBA" id="ARBA00023295"/>
    </source>
</evidence>
<dbReference type="Gene3D" id="2.60.120.260">
    <property type="entry name" value="Galactose-binding domain-like"/>
    <property type="match status" value="1"/>
</dbReference>
<feature type="region of interest" description="Disordered" evidence="8">
    <location>
        <begin position="32"/>
        <end position="51"/>
    </location>
</feature>
<evidence type="ECO:0000256" key="4">
    <source>
        <dbReference type="ARBA" id="ARBA00023277"/>
    </source>
</evidence>
<evidence type="ECO:0000256" key="3">
    <source>
        <dbReference type="ARBA" id="ARBA00023001"/>
    </source>
</evidence>
<dbReference type="AlphaFoldDB" id="A0A5C5ZBS4"/>
<evidence type="ECO:0000256" key="1">
    <source>
        <dbReference type="ARBA" id="ARBA00005641"/>
    </source>
</evidence>
<dbReference type="GO" id="GO:0008422">
    <property type="term" value="F:beta-glucosidase activity"/>
    <property type="evidence" value="ECO:0007669"/>
    <property type="project" value="TreeGrafter"/>
</dbReference>
<name>A0A5C5ZBS4_9BACT</name>
<dbReference type="GO" id="GO:0008810">
    <property type="term" value="F:cellulase activity"/>
    <property type="evidence" value="ECO:0007669"/>
    <property type="project" value="UniProtKB-EC"/>
</dbReference>
<keyword evidence="11" id="KW-1185">Reference proteome</keyword>
<dbReference type="PANTHER" id="PTHR31297:SF41">
    <property type="entry name" value="ENDOGLUCANASE, PUTATIVE (AFU_ORTHOLOGUE AFUA_5G01830)-RELATED"/>
    <property type="match status" value="1"/>
</dbReference>
<dbReference type="Proteomes" id="UP000315010">
    <property type="component" value="Unassembled WGS sequence"/>
</dbReference>
<dbReference type="EMBL" id="SJPJ01000001">
    <property type="protein sequence ID" value="TWT84849.1"/>
    <property type="molecule type" value="Genomic_DNA"/>
</dbReference>
<evidence type="ECO:0000313" key="11">
    <source>
        <dbReference type="Proteomes" id="UP000315010"/>
    </source>
</evidence>
<evidence type="ECO:0000259" key="9">
    <source>
        <dbReference type="Pfam" id="PF00150"/>
    </source>
</evidence>
<protein>
    <submittedName>
        <fullName evidence="10">Endoglucanase C</fullName>
        <ecNumber evidence="10">3.2.1.4</ecNumber>
    </submittedName>
</protein>
<feature type="domain" description="Glycoside hydrolase family 5" evidence="9">
    <location>
        <begin position="204"/>
        <end position="472"/>
    </location>
</feature>
<organism evidence="10 11">
    <name type="scientific">Novipirellula herctigrandis</name>
    <dbReference type="NCBI Taxonomy" id="2527986"/>
    <lineage>
        <taxon>Bacteria</taxon>
        <taxon>Pseudomonadati</taxon>
        <taxon>Planctomycetota</taxon>
        <taxon>Planctomycetia</taxon>
        <taxon>Pirellulales</taxon>
        <taxon>Pirellulaceae</taxon>
        <taxon>Novipirellula</taxon>
    </lineage>
</organism>
<dbReference type="InterPro" id="IPR017853">
    <property type="entry name" value="GH"/>
</dbReference>
<keyword evidence="4" id="KW-0119">Carbohydrate metabolism</keyword>
<keyword evidence="3" id="KW-0136">Cellulose degradation</keyword>
<dbReference type="InterPro" id="IPR001547">
    <property type="entry name" value="Glyco_hydro_5"/>
</dbReference>
<sequence length="515" mass="58687">MSLGTTFTWAQPTAPPEPGAIVFQTDFETPQQRSAWSASESASWEQDEQGTTRLCVSVPRDEATGGAMIQMPFDLSPYRGYQLVFECMAKADDVTKPSETFLGAKFMLHYSSESTGPHWQNENNVYGSFDWRKLRFTSTIADDAADAQIALGLQGSSGRVWFDEIKVFVFRKPPPTRPAPPLNPSPVFKGHDLPRLRGVMSPNNFRDEDLRTLGEQWNANVIRWQITRNWGRAGTERDLTEYDKWFDSELEDLDKALEAANRYGLKLVVDVHTPPGGRYDNMDLAIFHEPLYQNHFVKSWEKIARRYKGNSAVWGYDLVNEPVQNQPSPAGVADFLGTQVLAAKAIRAIDAEVPIIIAASEWDSAAGYRTLEPVDIPNVIYQVHMYKPHEYTHQGVRNNVKDLVYPGTIGHQKWDKEALRAVLEPVREFQLAYNVHIYAGEFSAIRWAPGAAEYLSDVIDLFEEYDWDWTYHAFREWDGWSVEHGADPDDHQPTAQPTDRKDLLLKWFAKNQKPK</sequence>
<feature type="compositionally biased region" description="Low complexity" evidence="8">
    <location>
        <begin position="34"/>
        <end position="44"/>
    </location>
</feature>
<proteinExistence type="inferred from homology"/>
<reference evidence="10 11" key="1">
    <citation type="submission" date="2019-02" db="EMBL/GenBank/DDBJ databases">
        <title>Deep-cultivation of Planctomycetes and their phenomic and genomic characterization uncovers novel biology.</title>
        <authorList>
            <person name="Wiegand S."/>
            <person name="Jogler M."/>
            <person name="Boedeker C."/>
            <person name="Pinto D."/>
            <person name="Vollmers J."/>
            <person name="Rivas-Marin E."/>
            <person name="Kohn T."/>
            <person name="Peeters S.H."/>
            <person name="Heuer A."/>
            <person name="Rast P."/>
            <person name="Oberbeckmann S."/>
            <person name="Bunk B."/>
            <person name="Jeske O."/>
            <person name="Meyerdierks A."/>
            <person name="Storesund J.E."/>
            <person name="Kallscheuer N."/>
            <person name="Luecker S."/>
            <person name="Lage O.M."/>
            <person name="Pohl T."/>
            <person name="Merkel B.J."/>
            <person name="Hornburger P."/>
            <person name="Mueller R.-W."/>
            <person name="Bruemmer F."/>
            <person name="Labrenz M."/>
            <person name="Spormann A.M."/>
            <person name="Op Den Camp H."/>
            <person name="Overmann J."/>
            <person name="Amann R."/>
            <person name="Jetten M.S.M."/>
            <person name="Mascher T."/>
            <person name="Medema M.H."/>
            <person name="Devos D.P."/>
            <person name="Kaster A.-K."/>
            <person name="Ovreas L."/>
            <person name="Rohde M."/>
            <person name="Galperin M.Y."/>
            <person name="Jogler C."/>
        </authorList>
    </citation>
    <scope>NUCLEOTIDE SEQUENCE [LARGE SCALE GENOMIC DNA]</scope>
    <source>
        <strain evidence="10 11">CA13</strain>
    </source>
</reference>
<dbReference type="SUPFAM" id="SSF51445">
    <property type="entry name" value="(Trans)glycosidases"/>
    <property type="match status" value="1"/>
</dbReference>
<dbReference type="EC" id="3.2.1.4" evidence="10"/>
<keyword evidence="5 7" id="KW-0326">Glycosidase</keyword>
<dbReference type="InterPro" id="IPR050386">
    <property type="entry name" value="Glycosyl_hydrolase_5"/>
</dbReference>
<dbReference type="Gene3D" id="3.20.20.80">
    <property type="entry name" value="Glycosidases"/>
    <property type="match status" value="1"/>
</dbReference>
<dbReference type="PANTHER" id="PTHR31297">
    <property type="entry name" value="GLUCAN ENDO-1,6-BETA-GLUCOSIDASE B"/>
    <property type="match status" value="1"/>
</dbReference>
<comment type="caution">
    <text evidence="10">The sequence shown here is derived from an EMBL/GenBank/DDBJ whole genome shotgun (WGS) entry which is preliminary data.</text>
</comment>
<dbReference type="GO" id="GO:0030245">
    <property type="term" value="P:cellulose catabolic process"/>
    <property type="evidence" value="ECO:0007669"/>
    <property type="project" value="UniProtKB-KW"/>
</dbReference>
<accession>A0A5C5ZBS4</accession>
<evidence type="ECO:0000256" key="8">
    <source>
        <dbReference type="SAM" id="MobiDB-lite"/>
    </source>
</evidence>
<dbReference type="GO" id="GO:0009986">
    <property type="term" value="C:cell surface"/>
    <property type="evidence" value="ECO:0007669"/>
    <property type="project" value="TreeGrafter"/>
</dbReference>
<evidence type="ECO:0000313" key="10">
    <source>
        <dbReference type="EMBL" id="TWT84849.1"/>
    </source>
</evidence>
<evidence type="ECO:0000256" key="7">
    <source>
        <dbReference type="RuleBase" id="RU361153"/>
    </source>
</evidence>
<dbReference type="GO" id="GO:0005576">
    <property type="term" value="C:extracellular region"/>
    <property type="evidence" value="ECO:0007669"/>
    <property type="project" value="TreeGrafter"/>
</dbReference>
<evidence type="ECO:0000256" key="6">
    <source>
        <dbReference type="ARBA" id="ARBA00023326"/>
    </source>
</evidence>
<comment type="similarity">
    <text evidence="1 7">Belongs to the glycosyl hydrolase 5 (cellulase A) family.</text>
</comment>
<keyword evidence="6" id="KW-0624">Polysaccharide degradation</keyword>
<keyword evidence="2 7" id="KW-0378">Hydrolase</keyword>